<evidence type="ECO:0000256" key="4">
    <source>
        <dbReference type="ARBA" id="ARBA00022452"/>
    </source>
</evidence>
<protein>
    <submittedName>
        <fullName evidence="13">Porin</fullName>
    </submittedName>
</protein>
<dbReference type="GO" id="GO:0015288">
    <property type="term" value="F:porin activity"/>
    <property type="evidence" value="ECO:0007669"/>
    <property type="project" value="UniProtKB-KW"/>
</dbReference>
<reference evidence="13 14" key="1">
    <citation type="submission" date="2018-01" db="EMBL/GenBank/DDBJ databases">
        <title>The draft genome of an aniline degradation strain ANB-1.</title>
        <authorList>
            <person name="Zhang L."/>
            <person name="Jiang J."/>
        </authorList>
    </citation>
    <scope>NUCLEOTIDE SEQUENCE [LARGE SCALE GENOMIC DNA]</scope>
    <source>
        <strain evidence="13 14">ANB-1</strain>
    </source>
</reference>
<evidence type="ECO:0000256" key="3">
    <source>
        <dbReference type="ARBA" id="ARBA00022448"/>
    </source>
</evidence>
<dbReference type="GO" id="GO:0034220">
    <property type="term" value="P:monoatomic ion transmembrane transport"/>
    <property type="evidence" value="ECO:0007669"/>
    <property type="project" value="InterPro"/>
</dbReference>
<dbReference type="PANTHER" id="PTHR34501">
    <property type="entry name" value="PROTEIN YDDL-RELATED"/>
    <property type="match status" value="1"/>
</dbReference>
<keyword evidence="14" id="KW-1185">Reference proteome</keyword>
<keyword evidence="8" id="KW-0626">Porin</keyword>
<dbReference type="Gene3D" id="2.40.160.10">
    <property type="entry name" value="Porin"/>
    <property type="match status" value="1"/>
</dbReference>
<gene>
    <name evidence="13" type="ORF">C1I89_31055</name>
</gene>
<evidence type="ECO:0000256" key="1">
    <source>
        <dbReference type="ARBA" id="ARBA00004571"/>
    </source>
</evidence>
<evidence type="ECO:0000313" key="14">
    <source>
        <dbReference type="Proteomes" id="UP000235994"/>
    </source>
</evidence>
<evidence type="ECO:0000256" key="9">
    <source>
        <dbReference type="ARBA" id="ARBA00023136"/>
    </source>
</evidence>
<dbReference type="CDD" id="cd00342">
    <property type="entry name" value="gram_neg_porins"/>
    <property type="match status" value="1"/>
</dbReference>
<dbReference type="AlphaFoldDB" id="A0A2N8K9L9"/>
<keyword evidence="5" id="KW-0812">Transmembrane</keyword>
<dbReference type="InterPro" id="IPR033900">
    <property type="entry name" value="Gram_neg_porin_domain"/>
</dbReference>
<feature type="chain" id="PRO_5014679673" evidence="11">
    <location>
        <begin position="23"/>
        <end position="379"/>
    </location>
</feature>
<keyword evidence="6 11" id="KW-0732">Signal</keyword>
<evidence type="ECO:0000256" key="7">
    <source>
        <dbReference type="ARBA" id="ARBA00023065"/>
    </source>
</evidence>
<dbReference type="InterPro" id="IPR001702">
    <property type="entry name" value="Porin_Gram-ve"/>
</dbReference>
<dbReference type="Proteomes" id="UP000235994">
    <property type="component" value="Unassembled WGS sequence"/>
</dbReference>
<comment type="subcellular location">
    <subcellularLocation>
        <location evidence="1">Cell outer membrane</location>
        <topology evidence="1">Multi-pass membrane protein</topology>
    </subcellularLocation>
</comment>
<dbReference type="PRINTS" id="PR00182">
    <property type="entry name" value="ECOLNEIPORIN"/>
</dbReference>
<dbReference type="GO" id="GO:0046930">
    <property type="term" value="C:pore complex"/>
    <property type="evidence" value="ECO:0007669"/>
    <property type="project" value="UniProtKB-KW"/>
</dbReference>
<proteinExistence type="predicted"/>
<evidence type="ECO:0000256" key="6">
    <source>
        <dbReference type="ARBA" id="ARBA00022729"/>
    </source>
</evidence>
<feature type="domain" description="Porin" evidence="12">
    <location>
        <begin position="11"/>
        <end position="358"/>
    </location>
</feature>
<dbReference type="InterPro" id="IPR050298">
    <property type="entry name" value="Gram-neg_bact_OMP"/>
</dbReference>
<dbReference type="RefSeq" id="WP_102776102.1">
    <property type="nucleotide sequence ID" value="NZ_POQS01000011.1"/>
</dbReference>
<dbReference type="SUPFAM" id="SSF56935">
    <property type="entry name" value="Porins"/>
    <property type="match status" value="1"/>
</dbReference>
<evidence type="ECO:0000256" key="10">
    <source>
        <dbReference type="ARBA" id="ARBA00023237"/>
    </source>
</evidence>
<evidence type="ECO:0000256" key="11">
    <source>
        <dbReference type="SAM" id="SignalP"/>
    </source>
</evidence>
<keyword evidence="7" id="KW-0406">Ion transport</keyword>
<accession>A0A2N8K9L9</accession>
<organism evidence="13 14">
    <name type="scientific">Achromobacter pulmonis</name>
    <dbReference type="NCBI Taxonomy" id="1389932"/>
    <lineage>
        <taxon>Bacteria</taxon>
        <taxon>Pseudomonadati</taxon>
        <taxon>Pseudomonadota</taxon>
        <taxon>Betaproteobacteria</taxon>
        <taxon>Burkholderiales</taxon>
        <taxon>Alcaligenaceae</taxon>
        <taxon>Achromobacter</taxon>
    </lineage>
</organism>
<dbReference type="GO" id="GO:0009279">
    <property type="term" value="C:cell outer membrane"/>
    <property type="evidence" value="ECO:0007669"/>
    <property type="project" value="UniProtKB-SubCell"/>
</dbReference>
<sequence>MKLTRTLLAGAILAGMAGAAHAETSVTLYGVVDLGLTYQRGKVGTTDSNRGLYGGDYRSRIGMSDGIQNNGSRWGLRGVEDLGDGLSAVFTLESGFTANNGNRSQGGRMFGRQATIGLSHTEWGLLELGRQTNIASKYFRGIDPFSLDYLNANMGMAFSAANTVRYDNMVMYQTPSWGGFQAGVGYSFSTDDVEGPTGFKTKENNRAWTAGVRYDNGPLNVALTYDVQYRKPNQPQPQQFIIGGAYDFEVVKLALAYGRSEDGVFAGQDFALMGGRQQSGGIARGIGYTNDRFTWDGLRINSYMVGLSAPIGGASKVFASWQRADPNKNLYAMDVYSLGYTYDLSKRTDLYALASYADGAAFIKGDKMTTVGVGIRHRF</sequence>
<keyword evidence="3" id="KW-0813">Transport</keyword>
<keyword evidence="4" id="KW-1134">Transmembrane beta strand</keyword>
<evidence type="ECO:0000256" key="8">
    <source>
        <dbReference type="ARBA" id="ARBA00023114"/>
    </source>
</evidence>
<keyword evidence="9" id="KW-0472">Membrane</keyword>
<comment type="subunit">
    <text evidence="2">Homotrimer.</text>
</comment>
<evidence type="ECO:0000256" key="5">
    <source>
        <dbReference type="ARBA" id="ARBA00022692"/>
    </source>
</evidence>
<dbReference type="Pfam" id="PF13609">
    <property type="entry name" value="Porin_4"/>
    <property type="match status" value="1"/>
</dbReference>
<evidence type="ECO:0000259" key="12">
    <source>
        <dbReference type="Pfam" id="PF13609"/>
    </source>
</evidence>
<comment type="caution">
    <text evidence="13">The sequence shown here is derived from an EMBL/GenBank/DDBJ whole genome shotgun (WGS) entry which is preliminary data.</text>
</comment>
<keyword evidence="10" id="KW-0998">Cell outer membrane</keyword>
<name>A0A2N8K9L9_9BURK</name>
<dbReference type="InterPro" id="IPR002299">
    <property type="entry name" value="Porin_Neis"/>
</dbReference>
<evidence type="ECO:0000256" key="2">
    <source>
        <dbReference type="ARBA" id="ARBA00011233"/>
    </source>
</evidence>
<dbReference type="EMBL" id="POQS01000011">
    <property type="protein sequence ID" value="PND30154.1"/>
    <property type="molecule type" value="Genomic_DNA"/>
</dbReference>
<dbReference type="InterPro" id="IPR023614">
    <property type="entry name" value="Porin_dom_sf"/>
</dbReference>
<feature type="signal peptide" evidence="11">
    <location>
        <begin position="1"/>
        <end position="22"/>
    </location>
</feature>
<evidence type="ECO:0000313" key="13">
    <source>
        <dbReference type="EMBL" id="PND30154.1"/>
    </source>
</evidence>
<dbReference type="PRINTS" id="PR00184">
    <property type="entry name" value="NEISSPPORIN"/>
</dbReference>
<dbReference type="PANTHER" id="PTHR34501:SF9">
    <property type="entry name" value="MAJOR OUTER MEMBRANE PROTEIN P.IA"/>
    <property type="match status" value="1"/>
</dbReference>